<name>A0A3G8LSI7_9GAMM</name>
<accession>A0A3G8LSI7</accession>
<evidence type="ECO:0000259" key="1">
    <source>
        <dbReference type="Pfam" id="PF14280"/>
    </source>
</evidence>
<dbReference type="EMBL" id="CP034015">
    <property type="protein sequence ID" value="AZG72576.1"/>
    <property type="molecule type" value="Genomic_DNA"/>
</dbReference>
<dbReference type="OrthoDB" id="516854at2"/>
<dbReference type="Pfam" id="PF14280">
    <property type="entry name" value="DUF4365"/>
    <property type="match status" value="1"/>
</dbReference>
<dbReference type="KEGG" id="slj:EGC82_07170"/>
<dbReference type="AlphaFoldDB" id="A0A3G8LSI7"/>
<organism evidence="2 3">
    <name type="scientific">Shewanella livingstonensis</name>
    <dbReference type="NCBI Taxonomy" id="150120"/>
    <lineage>
        <taxon>Bacteria</taxon>
        <taxon>Pseudomonadati</taxon>
        <taxon>Pseudomonadota</taxon>
        <taxon>Gammaproteobacteria</taxon>
        <taxon>Alteromonadales</taxon>
        <taxon>Shewanellaceae</taxon>
        <taxon>Shewanella</taxon>
    </lineage>
</organism>
<evidence type="ECO:0000313" key="3">
    <source>
        <dbReference type="Proteomes" id="UP000278035"/>
    </source>
</evidence>
<keyword evidence="3" id="KW-1185">Reference proteome</keyword>
<dbReference type="InterPro" id="IPR025375">
    <property type="entry name" value="DUF4365"/>
</dbReference>
<feature type="domain" description="DUF4365" evidence="1">
    <location>
        <begin position="48"/>
        <end position="199"/>
    </location>
</feature>
<protein>
    <submittedName>
        <fullName evidence="2">DUF4365 domain-containing protein</fullName>
    </submittedName>
</protein>
<gene>
    <name evidence="2" type="ORF">EGC82_07170</name>
</gene>
<reference evidence="3" key="1">
    <citation type="submission" date="2018-11" db="EMBL/GenBank/DDBJ databases">
        <title>Shewanella sp. M2.</title>
        <authorList>
            <person name="Hwang Y.J."/>
            <person name="Hwang C.Y."/>
        </authorList>
    </citation>
    <scope>NUCLEOTIDE SEQUENCE [LARGE SCALE GENOMIC DNA]</scope>
    <source>
        <strain evidence="3">LMG 19866</strain>
    </source>
</reference>
<proteinExistence type="predicted"/>
<dbReference type="Proteomes" id="UP000278035">
    <property type="component" value="Chromosome"/>
</dbReference>
<evidence type="ECO:0000313" key="2">
    <source>
        <dbReference type="EMBL" id="AZG72576.1"/>
    </source>
</evidence>
<sequence>MYLSKVKCRTLQKMDLRLIMENESSTGFEQNLTILPSNYGLHITDAQERFSSAYVKLMCAAAKINYSESKTDNESIDIELIGKGFQGRWKKPRILAQLKCTSNYNYIDMNKQELSFPLPIKNYNDLRGIEDLPKILIVVFCPEDNNEWVQYSALQSNIRFSGYWVSLEKAPEMSNKTSVTVKIPFSQAFNNLTLIELMKQHSARGLMI</sequence>